<evidence type="ECO:0008006" key="3">
    <source>
        <dbReference type="Google" id="ProtNLM"/>
    </source>
</evidence>
<dbReference type="KEGG" id="toc:Toce_1494"/>
<dbReference type="STRING" id="555079.Toce_1494"/>
<dbReference type="SUPFAM" id="SSF52833">
    <property type="entry name" value="Thioredoxin-like"/>
    <property type="match status" value="1"/>
</dbReference>
<accession>D9RY19</accession>
<evidence type="ECO:0000313" key="2">
    <source>
        <dbReference type="Proteomes" id="UP000000272"/>
    </source>
</evidence>
<dbReference type="CDD" id="cd02947">
    <property type="entry name" value="TRX_family"/>
    <property type="match status" value="1"/>
</dbReference>
<dbReference type="eggNOG" id="COG0526">
    <property type="taxonomic scope" value="Bacteria"/>
</dbReference>
<organism evidence="1 2">
    <name type="scientific">Thermosediminibacter oceani (strain ATCC BAA-1034 / DSM 16646 / JW/IW-1228P)</name>
    <dbReference type="NCBI Taxonomy" id="555079"/>
    <lineage>
        <taxon>Bacteria</taxon>
        <taxon>Bacillati</taxon>
        <taxon>Bacillota</taxon>
        <taxon>Clostridia</taxon>
        <taxon>Thermosediminibacterales</taxon>
        <taxon>Thermosediminibacteraceae</taxon>
        <taxon>Thermosediminibacter</taxon>
    </lineage>
</organism>
<dbReference type="InterPro" id="IPR036249">
    <property type="entry name" value="Thioredoxin-like_sf"/>
</dbReference>
<dbReference type="EMBL" id="CP002131">
    <property type="protein sequence ID" value="ADL08243.1"/>
    <property type="molecule type" value="Genomic_DNA"/>
</dbReference>
<sequence length="177" mass="20984">MLMRELYEKGIKYNEFLEEADQKYRREFEKCYEDIKLSEKTLERIEKITEKIRVLVFAEPWCPDCIVSLPVLKKIAEINGLIDFAILPREGYEDFLEKYKYEGKPRIPTFIFLNEKYEELGAFVEIPQMLKDIYARGYQPDIIVARREYRQGKYSEVIAGDFLQIIEGSKKAGDGER</sequence>
<dbReference type="Gene3D" id="3.40.30.10">
    <property type="entry name" value="Glutaredoxin"/>
    <property type="match status" value="1"/>
</dbReference>
<reference evidence="1 2" key="1">
    <citation type="journal article" date="2010" name="Stand. Genomic Sci.">
        <title>Complete genome sequence of Thermosediminibacter oceani type strain (JW/IW-1228P).</title>
        <authorList>
            <person name="Pitluck S."/>
            <person name="Yasawong M."/>
            <person name="Munk C."/>
            <person name="Nolan M."/>
            <person name="Lapidus A."/>
            <person name="Lucas S."/>
            <person name="Glavina Del Rio T."/>
            <person name="Tice H."/>
            <person name="Cheng J.F."/>
            <person name="Bruce D."/>
            <person name="Detter C."/>
            <person name="Tapia R."/>
            <person name="Han C."/>
            <person name="Goodwin L."/>
            <person name="Liolios K."/>
            <person name="Ivanova N."/>
            <person name="Mavromatis K."/>
            <person name="Mikhailova N."/>
            <person name="Pati A."/>
            <person name="Chen A."/>
            <person name="Palaniappan K."/>
            <person name="Land M."/>
            <person name="Hauser L."/>
            <person name="Chang Y.J."/>
            <person name="Jeffries C.D."/>
            <person name="Rohde M."/>
            <person name="Spring S."/>
            <person name="Sikorski J."/>
            <person name="Goker M."/>
            <person name="Woyke T."/>
            <person name="Bristow J."/>
            <person name="Eisen J.A."/>
            <person name="Markowitz V."/>
            <person name="Hugenholtz P."/>
            <person name="Kyrpides N.C."/>
            <person name="Klenk H.P."/>
        </authorList>
    </citation>
    <scope>NUCLEOTIDE SEQUENCE [LARGE SCALE GENOMIC DNA]</scope>
    <source>
        <strain evidence="2">ATCC BAA-1034 / DSM 16646 / JW/IW-1228P</strain>
    </source>
</reference>
<name>D9RY19_THEOJ</name>
<keyword evidence="2" id="KW-1185">Reference proteome</keyword>
<dbReference type="Proteomes" id="UP000000272">
    <property type="component" value="Chromosome"/>
</dbReference>
<gene>
    <name evidence="1" type="ordered locus">Toce_1494</name>
</gene>
<dbReference type="AlphaFoldDB" id="D9RY19"/>
<proteinExistence type="predicted"/>
<dbReference type="HOGENOM" id="CLU_133126_0_0_9"/>
<dbReference type="RefSeq" id="WP_013276274.1">
    <property type="nucleotide sequence ID" value="NC_014377.1"/>
</dbReference>
<protein>
    <recommendedName>
        <fullName evidence="3">Thioredoxin family protein</fullName>
    </recommendedName>
</protein>
<evidence type="ECO:0000313" key="1">
    <source>
        <dbReference type="EMBL" id="ADL08243.1"/>
    </source>
</evidence>
<dbReference type="Pfam" id="PF14595">
    <property type="entry name" value="Thioredoxin_9"/>
    <property type="match status" value="1"/>
</dbReference>